<evidence type="ECO:0008006" key="6">
    <source>
        <dbReference type="Google" id="ProtNLM"/>
    </source>
</evidence>
<keyword evidence="3" id="KW-0687">Ribonucleoprotein</keyword>
<dbReference type="PANTHER" id="PTHR23413:SF19">
    <property type="entry name" value="RIBOSOMAL PROTEIN L32"/>
    <property type="match status" value="1"/>
</dbReference>
<comment type="caution">
    <text evidence="4">The sequence shown here is derived from an EMBL/GenBank/DDBJ whole genome shotgun (WGS) entry which is preliminary data.</text>
</comment>
<keyword evidence="2" id="KW-0689">Ribosomal protein</keyword>
<keyword evidence="5" id="KW-1185">Reference proteome</keyword>
<dbReference type="SUPFAM" id="SSF52042">
    <property type="entry name" value="Ribosomal protein L32e"/>
    <property type="match status" value="1"/>
</dbReference>
<reference evidence="4 5" key="1">
    <citation type="journal article" date="2023" name="bioRxiv">
        <title>Conserved and derived expression patterns and positive selection on dental genes reveal complex evolutionary context of ever-growing rodent molars.</title>
        <authorList>
            <person name="Calamari Z.T."/>
            <person name="Song A."/>
            <person name="Cohen E."/>
            <person name="Akter M."/>
            <person name="Roy R.D."/>
            <person name="Hallikas O."/>
            <person name="Christensen M.M."/>
            <person name="Li P."/>
            <person name="Marangoni P."/>
            <person name="Jernvall J."/>
            <person name="Klein O.D."/>
        </authorList>
    </citation>
    <scope>NUCLEOTIDE SEQUENCE [LARGE SCALE GENOMIC DNA]</scope>
    <source>
        <strain evidence="4">V071</strain>
    </source>
</reference>
<evidence type="ECO:0000256" key="1">
    <source>
        <dbReference type="ARBA" id="ARBA00008431"/>
    </source>
</evidence>
<name>A0AAW0IDG7_MYOGA</name>
<protein>
    <recommendedName>
        <fullName evidence="6">Ribosomal protein L32</fullName>
    </recommendedName>
</protein>
<dbReference type="SMART" id="SM01393">
    <property type="entry name" value="Ribosomal_L32e"/>
    <property type="match status" value="1"/>
</dbReference>
<evidence type="ECO:0000313" key="5">
    <source>
        <dbReference type="Proteomes" id="UP001488838"/>
    </source>
</evidence>
<evidence type="ECO:0000256" key="2">
    <source>
        <dbReference type="ARBA" id="ARBA00022980"/>
    </source>
</evidence>
<dbReference type="EMBL" id="JBBHLL010000148">
    <property type="protein sequence ID" value="KAK7812630.1"/>
    <property type="molecule type" value="Genomic_DNA"/>
</dbReference>
<gene>
    <name evidence="4" type="ORF">U0070_016100</name>
</gene>
<dbReference type="InterPro" id="IPR036351">
    <property type="entry name" value="Ribosomal_eL32_sf"/>
</dbReference>
<sequence length="85" mass="9737">MQRRFKGQTLMSNITYGSNKKTKHLLPSGFCKFLVHNVKELEELLLCNGSYCADLEMEIFTVRQHSWSSTSPTPIPGYASKKINR</sequence>
<dbReference type="InterPro" id="IPR001515">
    <property type="entry name" value="Ribosomal_eL32"/>
</dbReference>
<dbReference type="Proteomes" id="UP001488838">
    <property type="component" value="Unassembled WGS sequence"/>
</dbReference>
<proteinExistence type="inferred from homology"/>
<dbReference type="GO" id="GO:0006412">
    <property type="term" value="P:translation"/>
    <property type="evidence" value="ECO:0007669"/>
    <property type="project" value="InterPro"/>
</dbReference>
<evidence type="ECO:0000256" key="3">
    <source>
        <dbReference type="ARBA" id="ARBA00023274"/>
    </source>
</evidence>
<dbReference type="GO" id="GO:0022625">
    <property type="term" value="C:cytosolic large ribosomal subunit"/>
    <property type="evidence" value="ECO:0007669"/>
    <property type="project" value="TreeGrafter"/>
</dbReference>
<evidence type="ECO:0000313" key="4">
    <source>
        <dbReference type="EMBL" id="KAK7812630.1"/>
    </source>
</evidence>
<comment type="similarity">
    <text evidence="1">Belongs to the eukaryotic ribosomal protein eL32 family.</text>
</comment>
<dbReference type="AlphaFoldDB" id="A0AAW0IDG7"/>
<organism evidence="4 5">
    <name type="scientific">Myodes glareolus</name>
    <name type="common">Bank vole</name>
    <name type="synonym">Clethrionomys glareolus</name>
    <dbReference type="NCBI Taxonomy" id="447135"/>
    <lineage>
        <taxon>Eukaryota</taxon>
        <taxon>Metazoa</taxon>
        <taxon>Chordata</taxon>
        <taxon>Craniata</taxon>
        <taxon>Vertebrata</taxon>
        <taxon>Euteleostomi</taxon>
        <taxon>Mammalia</taxon>
        <taxon>Eutheria</taxon>
        <taxon>Euarchontoglires</taxon>
        <taxon>Glires</taxon>
        <taxon>Rodentia</taxon>
        <taxon>Myomorpha</taxon>
        <taxon>Muroidea</taxon>
        <taxon>Cricetidae</taxon>
        <taxon>Arvicolinae</taxon>
        <taxon>Myodes</taxon>
    </lineage>
</organism>
<dbReference type="Pfam" id="PF01655">
    <property type="entry name" value="Ribosomal_L32e"/>
    <property type="match status" value="1"/>
</dbReference>
<accession>A0AAW0IDG7</accession>
<dbReference type="PANTHER" id="PTHR23413">
    <property type="entry name" value="60S RIBOSOMAL PROTEIN L32 AND DNA-DIRECTED RNA POLYMERASE II, SUBUNIT N"/>
    <property type="match status" value="1"/>
</dbReference>
<dbReference type="GO" id="GO:0003735">
    <property type="term" value="F:structural constituent of ribosome"/>
    <property type="evidence" value="ECO:0007669"/>
    <property type="project" value="InterPro"/>
</dbReference>